<dbReference type="PANTHER" id="PTHR35891">
    <property type="entry name" value="THIOL:DISULFIDE INTERCHANGE PROTEIN DSBA"/>
    <property type="match status" value="1"/>
</dbReference>
<evidence type="ECO:0000313" key="11">
    <source>
        <dbReference type="EMBL" id="PIL41163.1"/>
    </source>
</evidence>
<evidence type="ECO:0000256" key="5">
    <source>
        <dbReference type="ARBA" id="ARBA00023157"/>
    </source>
</evidence>
<keyword evidence="6" id="KW-0676">Redox-active center</keyword>
<dbReference type="Pfam" id="PF01323">
    <property type="entry name" value="DSBA"/>
    <property type="match status" value="1"/>
</dbReference>
<feature type="domain" description="Thioredoxin" evidence="10">
    <location>
        <begin position="9"/>
        <end position="154"/>
    </location>
</feature>
<evidence type="ECO:0000256" key="4">
    <source>
        <dbReference type="ARBA" id="ARBA00022764"/>
    </source>
</evidence>
<dbReference type="InterPro" id="IPR036249">
    <property type="entry name" value="Thioredoxin-like_sf"/>
</dbReference>
<keyword evidence="12" id="KW-1185">Reference proteome</keyword>
<comment type="similarity">
    <text evidence="2">Belongs to the thioredoxin family. DsbA subfamily.</text>
</comment>
<dbReference type="InterPro" id="IPR050824">
    <property type="entry name" value="Thiol_disulfide_DsbA"/>
</dbReference>
<dbReference type="InterPro" id="IPR001853">
    <property type="entry name" value="DSBA-like_thioredoxin_dom"/>
</dbReference>
<reference evidence="11 12" key="1">
    <citation type="submission" date="2017-10" db="EMBL/GenBank/DDBJ databases">
        <title>Massilia psychrophilum sp. nov., a novel purple-pigmented bacterium isolated from Tianshan glacier, Xinjiang Municipality, China.</title>
        <authorList>
            <person name="Wang H."/>
        </authorList>
    </citation>
    <scope>NUCLEOTIDE SEQUENCE [LARGE SCALE GENOMIC DNA]</scope>
    <source>
        <strain evidence="11 12">JCM 30813</strain>
    </source>
</reference>
<evidence type="ECO:0000256" key="9">
    <source>
        <dbReference type="SAM" id="SignalP"/>
    </source>
</evidence>
<evidence type="ECO:0000256" key="6">
    <source>
        <dbReference type="ARBA" id="ARBA00023284"/>
    </source>
</evidence>
<evidence type="ECO:0000256" key="1">
    <source>
        <dbReference type="ARBA" id="ARBA00004418"/>
    </source>
</evidence>
<organism evidence="11 12">
    <name type="scientific">Massilia psychrophila</name>
    <dbReference type="NCBI Taxonomy" id="1603353"/>
    <lineage>
        <taxon>Bacteria</taxon>
        <taxon>Pseudomonadati</taxon>
        <taxon>Pseudomonadota</taxon>
        <taxon>Betaproteobacteria</taxon>
        <taxon>Burkholderiales</taxon>
        <taxon>Oxalobacteraceae</taxon>
        <taxon>Telluria group</taxon>
        <taxon>Massilia</taxon>
    </lineage>
</organism>
<dbReference type="GO" id="GO:0016491">
    <property type="term" value="F:oxidoreductase activity"/>
    <property type="evidence" value="ECO:0007669"/>
    <property type="project" value="InterPro"/>
</dbReference>
<evidence type="ECO:0000256" key="7">
    <source>
        <dbReference type="PIRNR" id="PIRNR001488"/>
    </source>
</evidence>
<sequence length="220" mass="24241">MRFLRFAIAAIGLVASTAFASPADPKLGAEYVQLGSPQPAQVVGKKVEVIEFFMYHCPHCNVLEPYLAEWVKKQGANINFRRVHMPQTGPKDPEAHLYLTLEAMGKLDDMHVKVFKAIHVDRVRMNTDAVVLDWAVKNGLDKTKFLDAWNSFGVMTKLNRLPSVLNAYKVNSVPTLVVDGRFMTSPSVVDAANKGMNEAALSKATVQVLDGMVAKVAKTK</sequence>
<dbReference type="EMBL" id="PDOB01000003">
    <property type="protein sequence ID" value="PIL41163.1"/>
    <property type="molecule type" value="Genomic_DNA"/>
</dbReference>
<dbReference type="GO" id="GO:0042597">
    <property type="term" value="C:periplasmic space"/>
    <property type="evidence" value="ECO:0007669"/>
    <property type="project" value="UniProtKB-SubCell"/>
</dbReference>
<dbReference type="Proteomes" id="UP000228593">
    <property type="component" value="Unassembled WGS sequence"/>
</dbReference>
<dbReference type="SUPFAM" id="SSF52833">
    <property type="entry name" value="Thioredoxin-like"/>
    <property type="match status" value="1"/>
</dbReference>
<evidence type="ECO:0000259" key="10">
    <source>
        <dbReference type="PROSITE" id="PS51352"/>
    </source>
</evidence>
<name>A0A2G8T5B3_9BURK</name>
<feature type="disulfide bond" description="Redox-active" evidence="8">
    <location>
        <begin position="57"/>
        <end position="60"/>
    </location>
</feature>
<evidence type="ECO:0000313" key="12">
    <source>
        <dbReference type="Proteomes" id="UP000228593"/>
    </source>
</evidence>
<dbReference type="PANTHER" id="PTHR35891:SF3">
    <property type="entry name" value="THIOL:DISULFIDE INTERCHANGE PROTEIN DSBL"/>
    <property type="match status" value="1"/>
</dbReference>
<dbReference type="Gene3D" id="3.40.30.10">
    <property type="entry name" value="Glutaredoxin"/>
    <property type="match status" value="2"/>
</dbReference>
<dbReference type="InterPro" id="IPR013766">
    <property type="entry name" value="Thioredoxin_domain"/>
</dbReference>
<protein>
    <recommendedName>
        <fullName evidence="7">Thiol:disulfide interchange protein</fullName>
    </recommendedName>
</protein>
<dbReference type="AlphaFoldDB" id="A0A2G8T5B3"/>
<evidence type="ECO:0000256" key="3">
    <source>
        <dbReference type="ARBA" id="ARBA00022729"/>
    </source>
</evidence>
<evidence type="ECO:0000256" key="8">
    <source>
        <dbReference type="PIRSR" id="PIRSR001488-1"/>
    </source>
</evidence>
<dbReference type="PIRSF" id="PIRSF001488">
    <property type="entry name" value="Tdi_protein"/>
    <property type="match status" value="1"/>
</dbReference>
<gene>
    <name evidence="11" type="ORF">CR103_03420</name>
</gene>
<comment type="subcellular location">
    <subcellularLocation>
        <location evidence="1 7">Periplasm</location>
    </subcellularLocation>
</comment>
<dbReference type="RefSeq" id="WP_099914608.1">
    <property type="nucleotide sequence ID" value="NZ_BMHS01000004.1"/>
</dbReference>
<dbReference type="OrthoDB" id="9784896at2"/>
<feature type="signal peptide" evidence="9">
    <location>
        <begin position="1"/>
        <end position="20"/>
    </location>
</feature>
<dbReference type="InterPro" id="IPR023205">
    <property type="entry name" value="DsbA/DsbL"/>
</dbReference>
<proteinExistence type="inferred from homology"/>
<dbReference type="PROSITE" id="PS51352">
    <property type="entry name" value="THIOREDOXIN_2"/>
    <property type="match status" value="1"/>
</dbReference>
<dbReference type="CDD" id="cd03019">
    <property type="entry name" value="DsbA_DsbA"/>
    <property type="match status" value="1"/>
</dbReference>
<keyword evidence="4 7" id="KW-0574">Periplasm</keyword>
<evidence type="ECO:0000256" key="2">
    <source>
        <dbReference type="ARBA" id="ARBA00005791"/>
    </source>
</evidence>
<keyword evidence="3 9" id="KW-0732">Signal</keyword>
<keyword evidence="5 7" id="KW-1015">Disulfide bond</keyword>
<feature type="chain" id="PRO_5013782308" description="Thiol:disulfide interchange protein" evidence="9">
    <location>
        <begin position="21"/>
        <end position="220"/>
    </location>
</feature>
<accession>A0A2G8T5B3</accession>
<comment type="caution">
    <text evidence="11">The sequence shown here is derived from an EMBL/GenBank/DDBJ whole genome shotgun (WGS) entry which is preliminary data.</text>
</comment>